<dbReference type="Pfam" id="PF22725">
    <property type="entry name" value="GFO_IDH_MocA_C3"/>
    <property type="match status" value="1"/>
</dbReference>
<dbReference type="Proteomes" id="UP000237684">
    <property type="component" value="Unassembled WGS sequence"/>
</dbReference>
<dbReference type="Gene3D" id="3.30.360.10">
    <property type="entry name" value="Dihydrodipicolinate Reductase, domain 2"/>
    <property type="match status" value="1"/>
</dbReference>
<dbReference type="RefSeq" id="WP_106381224.1">
    <property type="nucleotide sequence ID" value="NZ_NIGF01000026.1"/>
</dbReference>
<dbReference type="InParanoid" id="A0A2S8SPB8"/>
<evidence type="ECO:0000313" key="3">
    <source>
        <dbReference type="EMBL" id="PQV62645.1"/>
    </source>
</evidence>
<dbReference type="PANTHER" id="PTHR43249:SF1">
    <property type="entry name" value="D-GLUCOSIDE 3-DEHYDROGENASE"/>
    <property type="match status" value="1"/>
</dbReference>
<dbReference type="InterPro" id="IPR055170">
    <property type="entry name" value="GFO_IDH_MocA-like_dom"/>
</dbReference>
<dbReference type="OrthoDB" id="9815825at2"/>
<dbReference type="EMBL" id="NIGF01000026">
    <property type="protein sequence ID" value="PQV62645.1"/>
    <property type="molecule type" value="Genomic_DNA"/>
</dbReference>
<gene>
    <name evidence="3" type="ORF">B1R32_12629</name>
</gene>
<accession>A0A2S8SPB8</accession>
<sequence length="374" mass="40000">MQPVRFGVIGVGGMGGNHARSFKEIEEAHLVAVADVNAETVQKVAVETGATAFSDANDLIENGDVEAILIATPHFYHPPVAQYAASKGVHVLSEKPVAVTVSAADAMIEAAEKGGVLLGVMFQQRTEAVRQKMKAMIDQGELGSIHRIAMSVPWYRPQAYYGSGAWRGTWKGEGGGILMNQAPHSLDQFLWLAGGSPQSVQAIVDTRLHTIEVENTALAICDFGQGKIGSFYASTAEVPGGERVEIAGDKGILTLDDRGLRFFELETPISQHLPTATGAFEAPKGAWREIPVEKSGGSHTLVTRAFCQAIRHHDASLMVASGREGLQALELANAILSAGYTRREVELPLNRAAFDAMLEKLQSGTKSEDLRASS</sequence>
<dbReference type="SUPFAM" id="SSF51735">
    <property type="entry name" value="NAD(P)-binding Rossmann-fold domains"/>
    <property type="match status" value="1"/>
</dbReference>
<dbReference type="AlphaFoldDB" id="A0A2S8SPB8"/>
<dbReference type="FunCoup" id="A0A2S8SPB8">
    <property type="interactions" value="312"/>
</dbReference>
<dbReference type="InterPro" id="IPR000683">
    <property type="entry name" value="Gfo/Idh/MocA-like_OxRdtase_N"/>
</dbReference>
<dbReference type="InterPro" id="IPR036291">
    <property type="entry name" value="NAD(P)-bd_dom_sf"/>
</dbReference>
<dbReference type="PANTHER" id="PTHR43249">
    <property type="entry name" value="UDP-N-ACETYL-2-AMINO-2-DEOXY-D-GLUCURONATE OXIDASE"/>
    <property type="match status" value="1"/>
</dbReference>
<dbReference type="GO" id="GO:0000166">
    <property type="term" value="F:nucleotide binding"/>
    <property type="evidence" value="ECO:0007669"/>
    <property type="project" value="InterPro"/>
</dbReference>
<evidence type="ECO:0000313" key="4">
    <source>
        <dbReference type="Proteomes" id="UP000237684"/>
    </source>
</evidence>
<organism evidence="3 4">
    <name type="scientific">Abditibacterium utsteinense</name>
    <dbReference type="NCBI Taxonomy" id="1960156"/>
    <lineage>
        <taxon>Bacteria</taxon>
        <taxon>Pseudomonadati</taxon>
        <taxon>Abditibacteriota</taxon>
        <taxon>Abditibacteriia</taxon>
        <taxon>Abditibacteriales</taxon>
        <taxon>Abditibacteriaceae</taxon>
        <taxon>Abditibacterium</taxon>
    </lineage>
</organism>
<reference evidence="3 4" key="1">
    <citation type="journal article" date="2018" name="Syst. Appl. Microbiol.">
        <title>Abditibacterium utsteinense sp. nov., the first cultivated member of candidate phylum FBP, isolated from ice-free Antarctic soil samples.</title>
        <authorList>
            <person name="Tahon G."/>
            <person name="Tytgat B."/>
            <person name="Lebbe L."/>
            <person name="Carlier A."/>
            <person name="Willems A."/>
        </authorList>
    </citation>
    <scope>NUCLEOTIDE SEQUENCE [LARGE SCALE GENOMIC DNA]</scope>
    <source>
        <strain evidence="3 4">LMG 29911</strain>
    </source>
</reference>
<dbReference type="Pfam" id="PF01408">
    <property type="entry name" value="GFO_IDH_MocA"/>
    <property type="match status" value="1"/>
</dbReference>
<keyword evidence="4" id="KW-1185">Reference proteome</keyword>
<proteinExistence type="predicted"/>
<evidence type="ECO:0000259" key="2">
    <source>
        <dbReference type="Pfam" id="PF22725"/>
    </source>
</evidence>
<feature type="domain" description="Gfo/Idh/MocA-like oxidoreductase N-terminal" evidence="1">
    <location>
        <begin position="4"/>
        <end position="121"/>
    </location>
</feature>
<protein>
    <submittedName>
        <fullName evidence="3">Putative dehydrogenase</fullName>
    </submittedName>
</protein>
<dbReference type="SUPFAM" id="SSF55347">
    <property type="entry name" value="Glyceraldehyde-3-phosphate dehydrogenase-like, C-terminal domain"/>
    <property type="match status" value="1"/>
</dbReference>
<feature type="domain" description="GFO/IDH/MocA-like oxidoreductase" evidence="2">
    <location>
        <begin position="131"/>
        <end position="253"/>
    </location>
</feature>
<name>A0A2S8SPB8_9BACT</name>
<dbReference type="Gene3D" id="3.40.50.720">
    <property type="entry name" value="NAD(P)-binding Rossmann-like Domain"/>
    <property type="match status" value="1"/>
</dbReference>
<dbReference type="InterPro" id="IPR052515">
    <property type="entry name" value="Gfo/Idh/MocA_Oxidoreductase"/>
</dbReference>
<evidence type="ECO:0000259" key="1">
    <source>
        <dbReference type="Pfam" id="PF01408"/>
    </source>
</evidence>
<comment type="caution">
    <text evidence="3">The sequence shown here is derived from an EMBL/GenBank/DDBJ whole genome shotgun (WGS) entry which is preliminary data.</text>
</comment>